<dbReference type="Proteomes" id="UP000728185">
    <property type="component" value="Unassembled WGS sequence"/>
</dbReference>
<reference evidence="3" key="1">
    <citation type="submission" date="2019-05" db="EMBL/GenBank/DDBJ databases">
        <title>Annotation for the trematode Fasciolopsis buski.</title>
        <authorList>
            <person name="Choi Y.-J."/>
        </authorList>
    </citation>
    <scope>NUCLEOTIDE SEQUENCE</scope>
    <source>
        <strain evidence="3">HT</strain>
        <tissue evidence="3">Whole worm</tissue>
    </source>
</reference>
<protein>
    <submittedName>
        <fullName evidence="3">Uncharacterized protein</fullName>
    </submittedName>
</protein>
<evidence type="ECO:0000313" key="4">
    <source>
        <dbReference type="Proteomes" id="UP000728185"/>
    </source>
</evidence>
<evidence type="ECO:0000256" key="1">
    <source>
        <dbReference type="SAM" id="MobiDB-lite"/>
    </source>
</evidence>
<dbReference type="AlphaFoldDB" id="A0A8E0VGI4"/>
<feature type="non-terminal residue" evidence="3">
    <location>
        <position position="222"/>
    </location>
</feature>
<comment type="caution">
    <text evidence="3">The sequence shown here is derived from an EMBL/GenBank/DDBJ whole genome shotgun (WGS) entry which is preliminary data.</text>
</comment>
<keyword evidence="2" id="KW-1133">Transmembrane helix</keyword>
<gene>
    <name evidence="3" type="ORF">FBUS_04061</name>
</gene>
<evidence type="ECO:0000256" key="2">
    <source>
        <dbReference type="SAM" id="Phobius"/>
    </source>
</evidence>
<organism evidence="3 4">
    <name type="scientific">Fasciolopsis buskii</name>
    <dbReference type="NCBI Taxonomy" id="27845"/>
    <lineage>
        <taxon>Eukaryota</taxon>
        <taxon>Metazoa</taxon>
        <taxon>Spiralia</taxon>
        <taxon>Lophotrochozoa</taxon>
        <taxon>Platyhelminthes</taxon>
        <taxon>Trematoda</taxon>
        <taxon>Digenea</taxon>
        <taxon>Plagiorchiida</taxon>
        <taxon>Echinostomata</taxon>
        <taxon>Echinostomatoidea</taxon>
        <taxon>Fasciolidae</taxon>
        <taxon>Fasciolopsis</taxon>
    </lineage>
</organism>
<evidence type="ECO:0000313" key="3">
    <source>
        <dbReference type="EMBL" id="KAA0188254.1"/>
    </source>
</evidence>
<feature type="region of interest" description="Disordered" evidence="1">
    <location>
        <begin position="196"/>
        <end position="222"/>
    </location>
</feature>
<accession>A0A8E0VGI4</accession>
<feature type="transmembrane region" description="Helical" evidence="2">
    <location>
        <begin position="113"/>
        <end position="133"/>
    </location>
</feature>
<dbReference type="OrthoDB" id="6285342at2759"/>
<keyword evidence="2" id="KW-0472">Membrane</keyword>
<feature type="compositionally biased region" description="Low complexity" evidence="1">
    <location>
        <begin position="197"/>
        <end position="207"/>
    </location>
</feature>
<sequence>PCANRGTYSDLSKSADAANPAAKIHGLEAVDRAINRSDGEDENRANLVSSRSISKPISLAHSASAPAGPQLHGLPRSGCPLKTKANHACLPETSWSLWPVSFLPYPFSPPQRLTMIIAYTILGFLLFSTMHLYHRLAVFDLQGNAFVRNPSFADAPGTMKSTLQSLELQLTELVELTGQVAQSLMHLTGEIREISLTTGSPTSGTPTAGQEPTSHSEPGPPV</sequence>
<dbReference type="EMBL" id="LUCM01008519">
    <property type="protein sequence ID" value="KAA0188254.1"/>
    <property type="molecule type" value="Genomic_DNA"/>
</dbReference>
<name>A0A8E0VGI4_9TREM</name>
<keyword evidence="2" id="KW-0812">Transmembrane</keyword>
<proteinExistence type="predicted"/>
<keyword evidence="4" id="KW-1185">Reference proteome</keyword>